<comment type="caution">
    <text evidence="3">The sequence shown here is derived from an EMBL/GenBank/DDBJ whole genome shotgun (WGS) entry which is preliminary data.</text>
</comment>
<dbReference type="PANTHER" id="PTHR37376:SF1">
    <property type="entry name" value="EXPRESSED PROTEIN"/>
    <property type="match status" value="1"/>
</dbReference>
<dbReference type="GO" id="GO:0030246">
    <property type="term" value="F:carbohydrate binding"/>
    <property type="evidence" value="ECO:0007669"/>
    <property type="project" value="UniProtKB-KW"/>
</dbReference>
<sequence length="512" mass="57670">MIGKIGPYTVFVTPPSTPTPTEQPVFESPKKVVASPPAAPPPVLPPPQQFDKSYVSDSDGSILGFFKNAASKVQNAHSSLDDHLARWFGLNQSKYQWALDDYYESKGLAVEGLQQALQRQDGEPMAVPDGVCNREVGDLVEKEDLEDVDCCIDDFDYQNLFHETGIADQAIGGGLEMDLWIAKELEPVYYDSMTRRKILISFLVKENNLILFFACEGEQSDFLLDEGFVCEGEDSEFVIDGKRLENDVSKLDVMDSVWMDDHDKNQKKPNKKYFCQKNSNYTLHKLVAKKIVKAGGFLGSNAKEKQNSVDPYIYRNIAARYIWVGKMVEGMNLFDDKGWDLVYFWRIYKEKEGVKVKEISSKMQSEDETSNDILVHPQNKLTVVDEKQVKQQKKEGTSASASGVETAAIIATVVIIVVKVFILVYVCKKRARAQSSNVFPADSEFLTLTMDEFLNDMEREKPIRFTSQQLRIATDNFTNLLVSGGFGAVYKGLNTQISPLTIHFGTNWPLNF</sequence>
<keyword evidence="3" id="KW-0430">Lectin</keyword>
<accession>A0A1R3JY97</accession>
<dbReference type="STRING" id="210143.A0A1R3JY97"/>
<keyword evidence="2" id="KW-0472">Membrane</keyword>
<dbReference type="EMBL" id="AWWV01006785">
    <property type="protein sequence ID" value="OMO99796.1"/>
    <property type="molecule type" value="Genomic_DNA"/>
</dbReference>
<proteinExistence type="predicted"/>
<protein>
    <submittedName>
        <fullName evidence="3">Concanavalin A-like lectin/glucanase, subgroup</fullName>
    </submittedName>
</protein>
<dbReference type="PANTHER" id="PTHR37376">
    <property type="entry name" value="EXPRESSED PROTEIN"/>
    <property type="match status" value="1"/>
</dbReference>
<evidence type="ECO:0000313" key="3">
    <source>
        <dbReference type="EMBL" id="OMO99796.1"/>
    </source>
</evidence>
<feature type="transmembrane region" description="Helical" evidence="2">
    <location>
        <begin position="407"/>
        <end position="427"/>
    </location>
</feature>
<evidence type="ECO:0000313" key="4">
    <source>
        <dbReference type="Proteomes" id="UP000188268"/>
    </source>
</evidence>
<dbReference type="AlphaFoldDB" id="A0A1R3JY97"/>
<keyword evidence="2" id="KW-0812">Transmembrane</keyword>
<keyword evidence="4" id="KW-1185">Reference proteome</keyword>
<gene>
    <name evidence="3" type="ORF">CCACVL1_03631</name>
</gene>
<reference evidence="3 4" key="1">
    <citation type="submission" date="2013-09" db="EMBL/GenBank/DDBJ databases">
        <title>Corchorus capsularis genome sequencing.</title>
        <authorList>
            <person name="Alam M."/>
            <person name="Haque M.S."/>
            <person name="Islam M.S."/>
            <person name="Emdad E.M."/>
            <person name="Islam M.M."/>
            <person name="Ahmed B."/>
            <person name="Halim A."/>
            <person name="Hossen Q.M.M."/>
            <person name="Hossain M.Z."/>
            <person name="Ahmed R."/>
            <person name="Khan M.M."/>
            <person name="Islam R."/>
            <person name="Rashid M.M."/>
            <person name="Khan S.A."/>
            <person name="Rahman M.S."/>
            <person name="Alam M."/>
        </authorList>
    </citation>
    <scope>NUCLEOTIDE SEQUENCE [LARGE SCALE GENOMIC DNA]</scope>
    <source>
        <strain evidence="4">cv. CVL-1</strain>
        <tissue evidence="3">Whole seedling</tissue>
    </source>
</reference>
<feature type="region of interest" description="Disordered" evidence="1">
    <location>
        <begin position="1"/>
        <end position="46"/>
    </location>
</feature>
<evidence type="ECO:0000256" key="2">
    <source>
        <dbReference type="SAM" id="Phobius"/>
    </source>
</evidence>
<dbReference type="OrthoDB" id="45963at2759"/>
<keyword evidence="2" id="KW-1133">Transmembrane helix</keyword>
<evidence type="ECO:0000256" key="1">
    <source>
        <dbReference type="SAM" id="MobiDB-lite"/>
    </source>
</evidence>
<feature type="compositionally biased region" description="Pro residues" evidence="1">
    <location>
        <begin position="37"/>
        <end position="46"/>
    </location>
</feature>
<feature type="compositionally biased region" description="Low complexity" evidence="1">
    <location>
        <begin position="7"/>
        <end position="36"/>
    </location>
</feature>
<organism evidence="3 4">
    <name type="scientific">Corchorus capsularis</name>
    <name type="common">Jute</name>
    <dbReference type="NCBI Taxonomy" id="210143"/>
    <lineage>
        <taxon>Eukaryota</taxon>
        <taxon>Viridiplantae</taxon>
        <taxon>Streptophyta</taxon>
        <taxon>Embryophyta</taxon>
        <taxon>Tracheophyta</taxon>
        <taxon>Spermatophyta</taxon>
        <taxon>Magnoliopsida</taxon>
        <taxon>eudicotyledons</taxon>
        <taxon>Gunneridae</taxon>
        <taxon>Pentapetalae</taxon>
        <taxon>rosids</taxon>
        <taxon>malvids</taxon>
        <taxon>Malvales</taxon>
        <taxon>Malvaceae</taxon>
        <taxon>Grewioideae</taxon>
        <taxon>Apeibeae</taxon>
        <taxon>Corchorus</taxon>
    </lineage>
</organism>
<dbReference type="Proteomes" id="UP000188268">
    <property type="component" value="Unassembled WGS sequence"/>
</dbReference>
<dbReference type="Gramene" id="OMO99796">
    <property type="protein sequence ID" value="OMO99796"/>
    <property type="gene ID" value="CCACVL1_03631"/>
</dbReference>
<name>A0A1R3JY97_COCAP</name>